<dbReference type="Pfam" id="PF13280">
    <property type="entry name" value="WYL"/>
    <property type="match status" value="1"/>
</dbReference>
<name>A0A7G6WVA3_9ACTN</name>
<dbReference type="PANTHER" id="PTHR34580:SF1">
    <property type="entry name" value="PROTEIN PAFC"/>
    <property type="match status" value="1"/>
</dbReference>
<dbReference type="InterPro" id="IPR026881">
    <property type="entry name" value="WYL_dom"/>
</dbReference>
<evidence type="ECO:0000313" key="5">
    <source>
        <dbReference type="Proteomes" id="UP000515563"/>
    </source>
</evidence>
<evidence type="ECO:0000259" key="3">
    <source>
        <dbReference type="PROSITE" id="PS51000"/>
    </source>
</evidence>
<evidence type="ECO:0000256" key="2">
    <source>
        <dbReference type="ARBA" id="ARBA00023163"/>
    </source>
</evidence>
<keyword evidence="2" id="KW-0804">Transcription</keyword>
<dbReference type="InterPro" id="IPR036390">
    <property type="entry name" value="WH_DNA-bd_sf"/>
</dbReference>
<feature type="domain" description="HTH deoR-type" evidence="3">
    <location>
        <begin position="2"/>
        <end position="57"/>
    </location>
</feature>
<dbReference type="PIRSF" id="PIRSF016838">
    <property type="entry name" value="PafC"/>
    <property type="match status" value="1"/>
</dbReference>
<sequence>MRSSRLLSILLLLQTRRRLTARELADELEVSLRTIYRDVEALAAAGVPVYADQGRAGGYRLVDGYRTKLTGLTEQEAAALFMVGMPGPAAALGLTEQTSGAELKLLAALAPDQRDRAGRLKNRFYLDMPAWYRDAEASPHLAAIAEAVLHARRIKVLYRRWEAPREVERTLSPYGLVLKNGSWYVAASASGSSIRTYRVSNILDLTSTDESFTRVAGFDLPKYWQEHLDQFEVRRFTAHASVRIAPALVRRLADLSATLLLKAITDAGAGPDEDGSITVSVPIESVPNAATQLIRYAGDLEVLEPPELRAELTRLATAVLTLYEADRPRLRGGADGSR</sequence>
<dbReference type="PROSITE" id="PS51000">
    <property type="entry name" value="HTH_DEOR_2"/>
    <property type="match status" value="1"/>
</dbReference>
<keyword evidence="1" id="KW-0805">Transcription regulation</keyword>
<dbReference type="GO" id="GO:0003700">
    <property type="term" value="F:DNA-binding transcription factor activity"/>
    <property type="evidence" value="ECO:0007669"/>
    <property type="project" value="InterPro"/>
</dbReference>
<evidence type="ECO:0000313" key="4">
    <source>
        <dbReference type="EMBL" id="QNE17918.1"/>
    </source>
</evidence>
<reference evidence="5" key="1">
    <citation type="submission" date="2019-09" db="EMBL/GenBank/DDBJ databases">
        <title>Antimicrobial potential of Antarctic Bacteria.</title>
        <authorList>
            <person name="Benaud N."/>
            <person name="Edwards R.J."/>
            <person name="Ferrari B.C."/>
        </authorList>
    </citation>
    <scope>NUCLEOTIDE SEQUENCE [LARGE SCALE GENOMIC DNA]</scope>
    <source>
        <strain evidence="5">SPB151</strain>
    </source>
</reference>
<evidence type="ECO:0000256" key="1">
    <source>
        <dbReference type="ARBA" id="ARBA00023015"/>
    </source>
</evidence>
<dbReference type="EMBL" id="CP043661">
    <property type="protein sequence ID" value="QNE17918.1"/>
    <property type="molecule type" value="Genomic_DNA"/>
</dbReference>
<dbReference type="Pfam" id="PF08279">
    <property type="entry name" value="HTH_11"/>
    <property type="match status" value="1"/>
</dbReference>
<dbReference type="Proteomes" id="UP000515563">
    <property type="component" value="Chromosome"/>
</dbReference>
<accession>A0A7G6WVA3</accession>
<dbReference type="KEGG" id="kqi:F1D05_08485"/>
<dbReference type="InterPro" id="IPR051534">
    <property type="entry name" value="CBASS_pafABC_assoc_protein"/>
</dbReference>
<dbReference type="RefSeq" id="WP_185446751.1">
    <property type="nucleotide sequence ID" value="NZ_CP043661.1"/>
</dbReference>
<dbReference type="InterPro" id="IPR057727">
    <property type="entry name" value="WCX_dom"/>
</dbReference>
<dbReference type="Gene3D" id="1.10.10.10">
    <property type="entry name" value="Winged helix-like DNA-binding domain superfamily/Winged helix DNA-binding domain"/>
    <property type="match status" value="1"/>
</dbReference>
<dbReference type="AlphaFoldDB" id="A0A7G6WVA3"/>
<dbReference type="Pfam" id="PF25583">
    <property type="entry name" value="WCX"/>
    <property type="match status" value="1"/>
</dbReference>
<dbReference type="InterPro" id="IPR013196">
    <property type="entry name" value="HTH_11"/>
</dbReference>
<dbReference type="InterPro" id="IPR036388">
    <property type="entry name" value="WH-like_DNA-bd_sf"/>
</dbReference>
<reference evidence="4 5" key="2">
    <citation type="journal article" date="2020" name="Microbiol. Resour. Announc.">
        <title>Antarctic desert soil bacteria exhibit high novel natural product potential, evaluated through long-read genome sequencing and comparative genomics.</title>
        <authorList>
            <person name="Benaud N."/>
            <person name="Edwards R.J."/>
            <person name="Amos T.G."/>
            <person name="D'Agostino P.M."/>
            <person name="Gutierrez-Chavez C."/>
            <person name="Montgomery K."/>
            <person name="Nicetic I."/>
            <person name="Ferrari B.C."/>
        </authorList>
    </citation>
    <scope>NUCLEOTIDE SEQUENCE [LARGE SCALE GENOMIC DNA]</scope>
    <source>
        <strain evidence="4 5">SPB151</strain>
    </source>
</reference>
<proteinExistence type="predicted"/>
<protein>
    <submittedName>
        <fullName evidence="4">WYL domain-containing protein</fullName>
    </submittedName>
</protein>
<dbReference type="PANTHER" id="PTHR34580">
    <property type="match status" value="1"/>
</dbReference>
<dbReference type="InterPro" id="IPR028349">
    <property type="entry name" value="PafC-like"/>
</dbReference>
<dbReference type="InterPro" id="IPR001034">
    <property type="entry name" value="DeoR_HTH"/>
</dbReference>
<gene>
    <name evidence="4" type="ORF">F1D05_08485</name>
</gene>
<dbReference type="SUPFAM" id="SSF46785">
    <property type="entry name" value="Winged helix' DNA-binding domain"/>
    <property type="match status" value="1"/>
</dbReference>
<dbReference type="PROSITE" id="PS52050">
    <property type="entry name" value="WYL"/>
    <property type="match status" value="1"/>
</dbReference>
<keyword evidence="5" id="KW-1185">Reference proteome</keyword>
<organism evidence="4 5">
    <name type="scientific">Kribbella qitaiheensis</name>
    <dbReference type="NCBI Taxonomy" id="1544730"/>
    <lineage>
        <taxon>Bacteria</taxon>
        <taxon>Bacillati</taxon>
        <taxon>Actinomycetota</taxon>
        <taxon>Actinomycetes</taxon>
        <taxon>Propionibacteriales</taxon>
        <taxon>Kribbellaceae</taxon>
        <taxon>Kribbella</taxon>
    </lineage>
</organism>